<evidence type="ECO:0000313" key="2">
    <source>
        <dbReference type="EMBL" id="TPE56575.1"/>
    </source>
</evidence>
<dbReference type="EMBL" id="VFSS01000014">
    <property type="protein sequence ID" value="TPE56575.1"/>
    <property type="molecule type" value="Genomic_DNA"/>
</dbReference>
<dbReference type="AlphaFoldDB" id="A0A501X7R6"/>
<name>A0A501X7R6_9BACT</name>
<accession>A0A501X7R6</accession>
<gene>
    <name evidence="2" type="ORF">FJO69_02855</name>
</gene>
<evidence type="ECO:0000256" key="1">
    <source>
        <dbReference type="SAM" id="Phobius"/>
    </source>
</evidence>
<keyword evidence="1" id="KW-0472">Membrane</keyword>
<keyword evidence="1" id="KW-1133">Transmembrane helix</keyword>
<feature type="transmembrane region" description="Helical" evidence="1">
    <location>
        <begin position="12"/>
        <end position="38"/>
    </location>
</feature>
<sequence length="213" mass="24785">MKVKEKKANAKNNFLNIIGFLTVASFLIISIVLFLAAAKIFGNLNKGGQIACYVFGAIFGIIFILIITKIVLIYKSEKKYDKSIVDTNALFYNQPLTESEAAIHNAFIAEYSHHQTNRDIYFGYLLTLERKLYKRDNIELKLPELRALVEKMIMATIDEYSFFDVYLAIEFTKGLNKKFVIKSDLKRYKVYFEYIRTILHKADDYIHDTYINI</sequence>
<keyword evidence="3" id="KW-1185">Reference proteome</keyword>
<comment type="caution">
    <text evidence="2">The sequence shown here is derived from an EMBL/GenBank/DDBJ whole genome shotgun (WGS) entry which is preliminary data.</text>
</comment>
<proteinExistence type="predicted"/>
<dbReference type="Proteomes" id="UP000319776">
    <property type="component" value="Unassembled WGS sequence"/>
</dbReference>
<organism evidence="2 3">
    <name type="scientific">[Mycoplasma] falconis</name>
    <dbReference type="NCBI Taxonomy" id="92403"/>
    <lineage>
        <taxon>Bacteria</taxon>
        <taxon>Bacillati</taxon>
        <taxon>Mycoplasmatota</taxon>
        <taxon>Mycoplasmoidales</taxon>
        <taxon>Metamycoplasmataceae</taxon>
        <taxon>Metamycoplasma</taxon>
    </lineage>
</organism>
<protein>
    <submittedName>
        <fullName evidence="2">Uncharacterized protein</fullName>
    </submittedName>
</protein>
<feature type="transmembrane region" description="Helical" evidence="1">
    <location>
        <begin position="50"/>
        <end position="74"/>
    </location>
</feature>
<reference evidence="2 3" key="1">
    <citation type="submission" date="2019-06" db="EMBL/GenBank/DDBJ databases">
        <title>Mycoplasma falconis type strain whole genome sequence.</title>
        <authorList>
            <person name="Spergser J."/>
        </authorList>
    </citation>
    <scope>NUCLEOTIDE SEQUENCE [LARGE SCALE GENOMIC DNA]</scope>
    <source>
        <strain evidence="2 3">ATCC 51372</strain>
    </source>
</reference>
<keyword evidence="1" id="KW-0812">Transmembrane</keyword>
<evidence type="ECO:0000313" key="3">
    <source>
        <dbReference type="Proteomes" id="UP000319776"/>
    </source>
</evidence>
<dbReference type="OrthoDB" id="398409at2"/>